<dbReference type="PANTHER" id="PTHR40069">
    <property type="entry name" value="YWBE PROTEIN"/>
    <property type="match status" value="1"/>
</dbReference>
<evidence type="ECO:0000256" key="1">
    <source>
        <dbReference type="SAM" id="MobiDB-lite"/>
    </source>
</evidence>
<evidence type="ECO:0008006" key="4">
    <source>
        <dbReference type="Google" id="ProtNLM"/>
    </source>
</evidence>
<evidence type="ECO:0000313" key="3">
    <source>
        <dbReference type="Proteomes" id="UP001305414"/>
    </source>
</evidence>
<dbReference type="Proteomes" id="UP001305414">
    <property type="component" value="Unassembled WGS sequence"/>
</dbReference>
<dbReference type="EMBL" id="JAWHQM010000002">
    <property type="protein sequence ID" value="KAK5625378.1"/>
    <property type="molecule type" value="Genomic_DNA"/>
</dbReference>
<protein>
    <recommendedName>
        <fullName evidence="4">UBZ4-type domain-containing protein</fullName>
    </recommendedName>
</protein>
<feature type="compositionally biased region" description="Low complexity" evidence="1">
    <location>
        <begin position="70"/>
        <end position="83"/>
    </location>
</feature>
<gene>
    <name evidence="2" type="ORF">RRF57_001094</name>
</gene>
<proteinExistence type="predicted"/>
<feature type="region of interest" description="Disordered" evidence="1">
    <location>
        <begin position="133"/>
        <end position="169"/>
    </location>
</feature>
<dbReference type="InterPro" id="IPR019240">
    <property type="entry name" value="DUF2196"/>
</dbReference>
<name>A0AAN7UBB9_9PEZI</name>
<comment type="caution">
    <text evidence="2">The sequence shown here is derived from an EMBL/GenBank/DDBJ whole genome shotgun (WGS) entry which is preliminary data.</text>
</comment>
<reference evidence="2 3" key="1">
    <citation type="submission" date="2023-10" db="EMBL/GenBank/DDBJ databases">
        <title>Draft genome sequence of Xylaria bambusicola isolate GMP-LS, the root and basal stem rot pathogen of sugarcane in Indonesia.</title>
        <authorList>
            <person name="Selvaraj P."/>
            <person name="Muralishankar V."/>
            <person name="Muruganantham S."/>
            <person name="Sp S."/>
            <person name="Haryani S."/>
            <person name="Lau K.J.X."/>
            <person name="Naqvi N.I."/>
        </authorList>
    </citation>
    <scope>NUCLEOTIDE SEQUENCE [LARGE SCALE GENOMIC DNA]</scope>
    <source>
        <strain evidence="2">GMP-LS</strain>
    </source>
</reference>
<evidence type="ECO:0000313" key="2">
    <source>
        <dbReference type="EMBL" id="KAK5625378.1"/>
    </source>
</evidence>
<dbReference type="Pfam" id="PF09962">
    <property type="entry name" value="DUF2196"/>
    <property type="match status" value="1"/>
</dbReference>
<feature type="compositionally biased region" description="Low complexity" evidence="1">
    <location>
        <begin position="99"/>
        <end position="108"/>
    </location>
</feature>
<organism evidence="2 3">
    <name type="scientific">Xylaria bambusicola</name>
    <dbReference type="NCBI Taxonomy" id="326684"/>
    <lineage>
        <taxon>Eukaryota</taxon>
        <taxon>Fungi</taxon>
        <taxon>Dikarya</taxon>
        <taxon>Ascomycota</taxon>
        <taxon>Pezizomycotina</taxon>
        <taxon>Sordariomycetes</taxon>
        <taxon>Xylariomycetidae</taxon>
        <taxon>Xylariales</taxon>
        <taxon>Xylariaceae</taxon>
        <taxon>Xylaria</taxon>
    </lineage>
</organism>
<sequence>MGPDPVPRTHQVIPGALVNIVLKADQRTGHQVRGTVAHVLTRGDHHRGIKVRLVDGRVGRVQSMASSADSVSLTQSSTGSTSTDNPSLSSPVPLTSENAGAQRGQGRPPRYRGARLEEPLDVAHEQLNLGAYIVPSRRRGGNKKSSDANQAVEESRHKNGSSNDEPDVTSAIATCPVCGAFEGDETAVAHHVAEHFE</sequence>
<keyword evidence="3" id="KW-1185">Reference proteome</keyword>
<feature type="compositionally biased region" description="Polar residues" evidence="1">
    <location>
        <begin position="84"/>
        <end position="98"/>
    </location>
</feature>
<dbReference type="NCBIfam" id="TIGR03833">
    <property type="entry name" value="YwbE family protein"/>
    <property type="match status" value="1"/>
</dbReference>
<accession>A0AAN7UBB9</accession>
<feature type="region of interest" description="Disordered" evidence="1">
    <location>
        <begin position="63"/>
        <end position="112"/>
    </location>
</feature>
<dbReference type="AlphaFoldDB" id="A0AAN7UBB9"/>
<dbReference type="PANTHER" id="PTHR40069:SF1">
    <property type="entry name" value="YWBE PROTEIN"/>
    <property type="match status" value="1"/>
</dbReference>